<evidence type="ECO:0000256" key="7">
    <source>
        <dbReference type="PROSITE-ProRule" id="PRU01373"/>
    </source>
</evidence>
<sequence length="426" mass="48367">MLTLLGPWPDSATGATLRFDTHLDSSLIASPSVPAPRPAPSHETEKILMDSLTSMGKNGAEATLHEIEAFLESHPKFRLAQLIHGDLLLSKGRPITDIGNIEGVSGPEIKEKVQGLREEARRRTGRYLNPPDPDTLPGYLIRPGRERTWFIVVEMGSSRLYLYENKKGRFWLRGDFYASVGKNGFPKQSEGDQKTPIGVYRIVGNIPADDLPDRYGAAAFPVDYPNAWDKRLGRTGHGIWIHGVSSDTYSRPPHSSDGCIAMANEDLLTIKKILAIPGTPVIITEQASWMKPAAINGRRLAFEEQFERWRRDWESRDRTRYARHYSRSFQSRSENRSAWLHQKALVNSGKRYIRIGISDLAILGYPGEPDTVEVVFAQDYRSNNYNSRSKKRQYWRLEKTKPGRERAGRKDENAEGVWRIVYEDAF</sequence>
<evidence type="ECO:0000256" key="4">
    <source>
        <dbReference type="ARBA" id="ARBA00022960"/>
    </source>
</evidence>
<evidence type="ECO:0000313" key="9">
    <source>
        <dbReference type="EMBL" id="VFJ59790.1"/>
    </source>
</evidence>
<dbReference type="InterPro" id="IPR056203">
    <property type="entry name" value="Cds6_C"/>
</dbReference>
<evidence type="ECO:0000256" key="6">
    <source>
        <dbReference type="ARBA" id="ARBA00023316"/>
    </source>
</evidence>
<dbReference type="PANTHER" id="PTHR36699:SF1">
    <property type="entry name" value="L,D-TRANSPEPTIDASE YAFK-RELATED"/>
    <property type="match status" value="1"/>
</dbReference>
<dbReference type="AlphaFoldDB" id="A0A450T056"/>
<dbReference type="PROSITE" id="PS52029">
    <property type="entry name" value="LD_TPASE"/>
    <property type="match status" value="1"/>
</dbReference>
<comment type="pathway">
    <text evidence="1 7">Cell wall biogenesis; peptidoglycan biosynthesis.</text>
</comment>
<organism evidence="9">
    <name type="scientific">Candidatus Kentrum sp. DK</name>
    <dbReference type="NCBI Taxonomy" id="2126562"/>
    <lineage>
        <taxon>Bacteria</taxon>
        <taxon>Pseudomonadati</taxon>
        <taxon>Pseudomonadota</taxon>
        <taxon>Gammaproteobacteria</taxon>
        <taxon>Candidatus Kentrum</taxon>
    </lineage>
</organism>
<dbReference type="Pfam" id="PF24125">
    <property type="entry name" value="Cds6_C"/>
    <property type="match status" value="1"/>
</dbReference>
<comment type="similarity">
    <text evidence="2">Belongs to the YkuD family.</text>
</comment>
<dbReference type="PANTHER" id="PTHR36699">
    <property type="entry name" value="LD-TRANSPEPTIDASE"/>
    <property type="match status" value="1"/>
</dbReference>
<accession>A0A450T056</accession>
<feature type="domain" description="L,D-TPase catalytic" evidence="8">
    <location>
        <begin position="149"/>
        <end position="284"/>
    </location>
</feature>
<dbReference type="InterPro" id="IPR038063">
    <property type="entry name" value="Transpep_catalytic_dom"/>
</dbReference>
<evidence type="ECO:0000256" key="1">
    <source>
        <dbReference type="ARBA" id="ARBA00004752"/>
    </source>
</evidence>
<dbReference type="GO" id="GO:0009252">
    <property type="term" value="P:peptidoglycan biosynthetic process"/>
    <property type="evidence" value="ECO:0007669"/>
    <property type="project" value="UniProtKB-UniPathway"/>
</dbReference>
<dbReference type="GO" id="GO:0004180">
    <property type="term" value="F:carboxypeptidase activity"/>
    <property type="evidence" value="ECO:0007669"/>
    <property type="project" value="UniProtKB-ARBA"/>
</dbReference>
<evidence type="ECO:0000256" key="5">
    <source>
        <dbReference type="ARBA" id="ARBA00022984"/>
    </source>
</evidence>
<keyword evidence="4 7" id="KW-0133">Cell shape</keyword>
<dbReference type="EMBL" id="CAADEX010000086">
    <property type="protein sequence ID" value="VFJ59790.1"/>
    <property type="molecule type" value="Genomic_DNA"/>
</dbReference>
<feature type="active site" description="Proton donor/acceptor" evidence="7">
    <location>
        <position position="242"/>
    </location>
</feature>
<dbReference type="Pfam" id="PF03734">
    <property type="entry name" value="YkuD"/>
    <property type="match status" value="1"/>
</dbReference>
<feature type="active site" description="Nucleophile" evidence="7">
    <location>
        <position position="259"/>
    </location>
</feature>
<dbReference type="UniPathway" id="UPA00219"/>
<dbReference type="GO" id="GO:0008360">
    <property type="term" value="P:regulation of cell shape"/>
    <property type="evidence" value="ECO:0007669"/>
    <property type="project" value="UniProtKB-UniRule"/>
</dbReference>
<reference evidence="9" key="1">
    <citation type="submission" date="2019-02" db="EMBL/GenBank/DDBJ databases">
        <authorList>
            <person name="Gruber-Vodicka R. H."/>
            <person name="Seah K. B. B."/>
        </authorList>
    </citation>
    <scope>NUCLEOTIDE SEQUENCE</scope>
    <source>
        <strain evidence="9">BECK_DK47</strain>
    </source>
</reference>
<gene>
    <name evidence="9" type="ORF">BECKDK2373B_GA0170837_10867</name>
</gene>
<name>A0A450T056_9GAMM</name>
<dbReference type="CDD" id="cd16913">
    <property type="entry name" value="YkuD_like"/>
    <property type="match status" value="1"/>
</dbReference>
<dbReference type="InterPro" id="IPR005490">
    <property type="entry name" value="LD_TPept_cat_dom"/>
</dbReference>
<proteinExistence type="inferred from homology"/>
<dbReference type="SUPFAM" id="SSF141523">
    <property type="entry name" value="L,D-transpeptidase catalytic domain-like"/>
    <property type="match status" value="1"/>
</dbReference>
<dbReference type="GO" id="GO:0016740">
    <property type="term" value="F:transferase activity"/>
    <property type="evidence" value="ECO:0007669"/>
    <property type="project" value="UniProtKB-KW"/>
</dbReference>
<evidence type="ECO:0000256" key="2">
    <source>
        <dbReference type="ARBA" id="ARBA00005992"/>
    </source>
</evidence>
<keyword evidence="3" id="KW-0808">Transferase</keyword>
<evidence type="ECO:0000256" key="3">
    <source>
        <dbReference type="ARBA" id="ARBA00022679"/>
    </source>
</evidence>
<protein>
    <submittedName>
        <fullName evidence="9">Murein L,D-transpeptidase YafK</fullName>
    </submittedName>
</protein>
<dbReference type="GO" id="GO:0071555">
    <property type="term" value="P:cell wall organization"/>
    <property type="evidence" value="ECO:0007669"/>
    <property type="project" value="UniProtKB-UniRule"/>
</dbReference>
<dbReference type="Gene3D" id="2.40.440.10">
    <property type="entry name" value="L,D-transpeptidase catalytic domain-like"/>
    <property type="match status" value="1"/>
</dbReference>
<keyword evidence="5 7" id="KW-0573">Peptidoglycan synthesis</keyword>
<evidence type="ECO:0000259" key="8">
    <source>
        <dbReference type="PROSITE" id="PS52029"/>
    </source>
</evidence>
<keyword evidence="6 7" id="KW-0961">Cell wall biogenesis/degradation</keyword>